<dbReference type="EMBL" id="SMKX01000164">
    <property type="protein sequence ID" value="TDD46861.1"/>
    <property type="molecule type" value="Genomic_DNA"/>
</dbReference>
<evidence type="ECO:0008006" key="3">
    <source>
        <dbReference type="Google" id="ProtNLM"/>
    </source>
</evidence>
<dbReference type="AlphaFoldDB" id="A0A4R4YP50"/>
<keyword evidence="2" id="KW-1185">Reference proteome</keyword>
<reference evidence="1 2" key="1">
    <citation type="submission" date="2019-03" db="EMBL/GenBank/DDBJ databases">
        <title>Draft genome sequences of novel Actinobacteria.</title>
        <authorList>
            <person name="Sahin N."/>
            <person name="Ay H."/>
            <person name="Saygin H."/>
        </authorList>
    </citation>
    <scope>NUCLEOTIDE SEQUENCE [LARGE SCALE GENOMIC DNA]</scope>
    <source>
        <strain evidence="1 2">JCM 13523</strain>
    </source>
</reference>
<organism evidence="1 2">
    <name type="scientific">Kribbella antibiotica</name>
    <dbReference type="NCBI Taxonomy" id="190195"/>
    <lineage>
        <taxon>Bacteria</taxon>
        <taxon>Bacillati</taxon>
        <taxon>Actinomycetota</taxon>
        <taxon>Actinomycetes</taxon>
        <taxon>Propionibacteriales</taxon>
        <taxon>Kribbellaceae</taxon>
        <taxon>Kribbella</taxon>
    </lineage>
</organism>
<accession>A0A4R4YP50</accession>
<evidence type="ECO:0000313" key="1">
    <source>
        <dbReference type="EMBL" id="TDD46861.1"/>
    </source>
</evidence>
<dbReference type="PROSITE" id="PS51257">
    <property type="entry name" value="PROKAR_LIPOPROTEIN"/>
    <property type="match status" value="1"/>
</dbReference>
<name>A0A4R4YP50_9ACTN</name>
<dbReference type="Proteomes" id="UP000295124">
    <property type="component" value="Unassembled WGS sequence"/>
</dbReference>
<gene>
    <name evidence="1" type="ORF">E1263_35735</name>
</gene>
<dbReference type="OrthoDB" id="3822095at2"/>
<dbReference type="RefSeq" id="WP_132175637.1">
    <property type="nucleotide sequence ID" value="NZ_SMKX01000164.1"/>
</dbReference>
<comment type="caution">
    <text evidence="1">The sequence shown here is derived from an EMBL/GenBank/DDBJ whole genome shotgun (WGS) entry which is preliminary data.</text>
</comment>
<protein>
    <recommendedName>
        <fullName evidence="3">DUF4352 domain-containing protein</fullName>
    </recommendedName>
</protein>
<proteinExistence type="predicted"/>
<sequence length="185" mass="20259">MKDASRAARLAAQISLLLVLLATSCFLMLKTYLGDPEQNFNDGAINHVVAKGPVTIGRAAWQLDSMTVYTRLVDTKGEEIKVDRPAGAVIVVAQLRVTALDGLRIKDGGFLCSAALRDDRGNTWQTTSASRFPIQTSCSDYDHPFPRNKATKVAQIFVVPAEAVPHLQGVVVTNRDEYERFLITV</sequence>
<evidence type="ECO:0000313" key="2">
    <source>
        <dbReference type="Proteomes" id="UP000295124"/>
    </source>
</evidence>